<feature type="chain" id="PRO_5026150067" description="Lipocalin-like domain-containing protein" evidence="1">
    <location>
        <begin position="24"/>
        <end position="171"/>
    </location>
</feature>
<name>A0A6I4UX90_9SPHN</name>
<organism evidence="2 3">
    <name type="scientific">Pontixanthobacter luteolus</name>
    <dbReference type="NCBI Taxonomy" id="295089"/>
    <lineage>
        <taxon>Bacteria</taxon>
        <taxon>Pseudomonadati</taxon>
        <taxon>Pseudomonadota</taxon>
        <taxon>Alphaproteobacteria</taxon>
        <taxon>Sphingomonadales</taxon>
        <taxon>Erythrobacteraceae</taxon>
        <taxon>Pontixanthobacter</taxon>
    </lineage>
</organism>
<dbReference type="Proteomes" id="UP000471435">
    <property type="component" value="Unassembled WGS sequence"/>
</dbReference>
<gene>
    <name evidence="2" type="ORF">GRI43_02145</name>
</gene>
<dbReference type="OrthoDB" id="129271at2"/>
<keyword evidence="1" id="KW-0732">Signal</keyword>
<dbReference type="RefSeq" id="WP_160729454.1">
    <property type="nucleotide sequence ID" value="NZ_WTYP01000001.1"/>
</dbReference>
<accession>A0A6I4UX90</accession>
<proteinExistence type="predicted"/>
<sequence>MKNVRKIALLALLAFAVPLHAHAQENAAALSPSEQLELISSWEGRWQVAETPALEIVFEKTARGSVMVERWETASGLHSMTVYHLDGDALVATHYCPQGNQPRLESLAGADGQIRFTFRDVTDLDAGESHTHDLWFAQADDGTILRSEVYRGEGGLQEPGRYTLSRMPSGG</sequence>
<reference evidence="2 3" key="1">
    <citation type="submission" date="2019-12" db="EMBL/GenBank/DDBJ databases">
        <title>Genomic-based taxomic classification of the family Erythrobacteraceae.</title>
        <authorList>
            <person name="Xu L."/>
        </authorList>
    </citation>
    <scope>NUCLEOTIDE SEQUENCE [LARGE SCALE GENOMIC DNA]</scope>
    <source>
        <strain evidence="2 3">SW-109</strain>
    </source>
</reference>
<comment type="caution">
    <text evidence="2">The sequence shown here is derived from an EMBL/GenBank/DDBJ whole genome shotgun (WGS) entry which is preliminary data.</text>
</comment>
<evidence type="ECO:0008006" key="4">
    <source>
        <dbReference type="Google" id="ProtNLM"/>
    </source>
</evidence>
<evidence type="ECO:0000256" key="1">
    <source>
        <dbReference type="SAM" id="SignalP"/>
    </source>
</evidence>
<protein>
    <recommendedName>
        <fullName evidence="4">Lipocalin-like domain-containing protein</fullName>
    </recommendedName>
</protein>
<evidence type="ECO:0000313" key="2">
    <source>
        <dbReference type="EMBL" id="MXP46193.1"/>
    </source>
</evidence>
<dbReference type="AlphaFoldDB" id="A0A6I4UX90"/>
<evidence type="ECO:0000313" key="3">
    <source>
        <dbReference type="Proteomes" id="UP000471435"/>
    </source>
</evidence>
<dbReference type="EMBL" id="WTYP01000001">
    <property type="protein sequence ID" value="MXP46193.1"/>
    <property type="molecule type" value="Genomic_DNA"/>
</dbReference>
<feature type="signal peptide" evidence="1">
    <location>
        <begin position="1"/>
        <end position="23"/>
    </location>
</feature>
<keyword evidence="3" id="KW-1185">Reference proteome</keyword>